<protein>
    <submittedName>
        <fullName evidence="2">Uncharacterized protein</fullName>
    </submittedName>
</protein>
<gene>
    <name evidence="2" type="ORF">Vbra_23300</name>
</gene>
<evidence type="ECO:0000256" key="1">
    <source>
        <dbReference type="SAM" id="MobiDB-lite"/>
    </source>
</evidence>
<dbReference type="InParanoid" id="A0A0G4E8T9"/>
<evidence type="ECO:0000313" key="3">
    <source>
        <dbReference type="Proteomes" id="UP000041254"/>
    </source>
</evidence>
<dbReference type="EMBL" id="CDMY01000063">
    <property type="protein sequence ID" value="CEL92306.1"/>
    <property type="molecule type" value="Genomic_DNA"/>
</dbReference>
<organism evidence="2 3">
    <name type="scientific">Vitrella brassicaformis (strain CCMP3155)</name>
    <dbReference type="NCBI Taxonomy" id="1169540"/>
    <lineage>
        <taxon>Eukaryota</taxon>
        <taxon>Sar</taxon>
        <taxon>Alveolata</taxon>
        <taxon>Colpodellida</taxon>
        <taxon>Vitrellaceae</taxon>
        <taxon>Vitrella</taxon>
    </lineage>
</organism>
<feature type="region of interest" description="Disordered" evidence="1">
    <location>
        <begin position="26"/>
        <end position="68"/>
    </location>
</feature>
<feature type="compositionally biased region" description="Basic residues" evidence="1">
    <location>
        <begin position="53"/>
        <end position="62"/>
    </location>
</feature>
<proteinExistence type="predicted"/>
<dbReference type="Proteomes" id="UP000041254">
    <property type="component" value="Unassembled WGS sequence"/>
</dbReference>
<keyword evidence="3" id="KW-1185">Reference proteome</keyword>
<dbReference type="PhylomeDB" id="A0A0G4E8T9"/>
<dbReference type="VEuPathDB" id="CryptoDB:Vbra_23300"/>
<dbReference type="AlphaFoldDB" id="A0A0G4E8T9"/>
<reference evidence="2 3" key="1">
    <citation type="submission" date="2014-11" db="EMBL/GenBank/DDBJ databases">
        <authorList>
            <person name="Zhu J."/>
            <person name="Qi W."/>
            <person name="Song R."/>
        </authorList>
    </citation>
    <scope>NUCLEOTIDE SEQUENCE [LARGE SCALE GENOMIC DNA]</scope>
</reference>
<sequence length="113" mass="12664">MTVIRRGEAGMVKVVPRSPYRRRAELGGGAAVEERVEPHEAPAVLEVEADSHPRRRPARHPATRGMAEQEMVTRAAMGRPQTVEDLHLPLVHHQTRPMIPTSFAREEFSTAWA</sequence>
<accession>A0A0G4E8T9</accession>
<name>A0A0G4E8T9_VITBC</name>
<evidence type="ECO:0000313" key="2">
    <source>
        <dbReference type="EMBL" id="CEL92306.1"/>
    </source>
</evidence>